<comment type="caution">
    <text evidence="2">The sequence shown here is derived from an EMBL/GenBank/DDBJ whole genome shotgun (WGS) entry which is preliminary data.</text>
</comment>
<evidence type="ECO:0000259" key="1">
    <source>
        <dbReference type="Pfam" id="PF00156"/>
    </source>
</evidence>
<dbReference type="RefSeq" id="WP_251593363.1">
    <property type="nucleotide sequence ID" value="NZ_JAMLJI010000002.1"/>
</dbReference>
<keyword evidence="2" id="KW-0808">Transferase</keyword>
<reference evidence="2 3" key="1">
    <citation type="submission" date="2023-04" db="EMBL/GenBank/DDBJ databases">
        <title>A long-awaited taxogenomic arrangement of the family Halomonadaceae.</title>
        <authorList>
            <person name="De La Haba R."/>
            <person name="Chuvochina M."/>
            <person name="Wittouck S."/>
            <person name="Arahal D.R."/>
            <person name="Sanchez-Porro C."/>
            <person name="Hugenholtz P."/>
            <person name="Ventosa A."/>
        </authorList>
    </citation>
    <scope>NUCLEOTIDE SEQUENCE [LARGE SCALE GENOMIC DNA]</scope>
    <source>
        <strain evidence="2 3">DSM 22428</strain>
    </source>
</reference>
<gene>
    <name evidence="2" type="primary">pyrR</name>
    <name evidence="2" type="ORF">QC825_00545</name>
</gene>
<sequence>MTLPSVPALLDRLAAVTRAHLDEASTPPTLVGLHTGGVWVAQALAERLGLDGPIGTLDIGFWRDDFDRQGLPATRRSTELPFEIEGAHVLLIDDVVMSGRTIRAAMNELFDFGRPERITLAALIDLPGRELPIQPDLVGERLTLPMGQRVKLNGPDPLSLSLKES</sequence>
<evidence type="ECO:0000313" key="3">
    <source>
        <dbReference type="Proteomes" id="UP001269375"/>
    </source>
</evidence>
<dbReference type="Pfam" id="PF00156">
    <property type="entry name" value="Pribosyltran"/>
    <property type="match status" value="1"/>
</dbReference>
<organism evidence="2 3">
    <name type="scientific">Larsenimonas suaedae</name>
    <dbReference type="NCBI Taxonomy" id="1851019"/>
    <lineage>
        <taxon>Bacteria</taxon>
        <taxon>Pseudomonadati</taxon>
        <taxon>Pseudomonadota</taxon>
        <taxon>Gammaproteobacteria</taxon>
        <taxon>Oceanospirillales</taxon>
        <taxon>Halomonadaceae</taxon>
        <taxon>Larsenimonas</taxon>
    </lineage>
</organism>
<dbReference type="EMBL" id="JARWAO010000001">
    <property type="protein sequence ID" value="MDR5894555.1"/>
    <property type="molecule type" value="Genomic_DNA"/>
</dbReference>
<protein>
    <submittedName>
        <fullName evidence="2">Bifunctional pyr operon transcriptional regulator/uracil phosphoribosyltransferase PyrR</fullName>
        <ecNumber evidence="2">2.4.2.9</ecNumber>
    </submittedName>
</protein>
<dbReference type="PANTHER" id="PTHR11608">
    <property type="entry name" value="BIFUNCTIONAL PROTEIN PYRR"/>
    <property type="match status" value="1"/>
</dbReference>
<proteinExistence type="predicted"/>
<dbReference type="GO" id="GO:0004845">
    <property type="term" value="F:uracil phosphoribosyltransferase activity"/>
    <property type="evidence" value="ECO:0007669"/>
    <property type="project" value="UniProtKB-EC"/>
</dbReference>
<dbReference type="CDD" id="cd06223">
    <property type="entry name" value="PRTases_typeI"/>
    <property type="match status" value="1"/>
</dbReference>
<dbReference type="NCBIfam" id="NF003545">
    <property type="entry name" value="PRK05205.1-1"/>
    <property type="match status" value="1"/>
</dbReference>
<dbReference type="InterPro" id="IPR000836">
    <property type="entry name" value="PRTase_dom"/>
</dbReference>
<dbReference type="PANTHER" id="PTHR11608:SF0">
    <property type="entry name" value="BIFUNCTIONAL PROTEIN PYRR"/>
    <property type="match status" value="1"/>
</dbReference>
<dbReference type="InterPro" id="IPR050137">
    <property type="entry name" value="PyrR_bifunctional"/>
</dbReference>
<dbReference type="Proteomes" id="UP001269375">
    <property type="component" value="Unassembled WGS sequence"/>
</dbReference>
<dbReference type="InterPro" id="IPR029057">
    <property type="entry name" value="PRTase-like"/>
</dbReference>
<dbReference type="Gene3D" id="3.40.50.2020">
    <property type="match status" value="1"/>
</dbReference>
<accession>A0ABU1GRB5</accession>
<feature type="domain" description="Phosphoribosyltransferase" evidence="1">
    <location>
        <begin position="9"/>
        <end position="134"/>
    </location>
</feature>
<evidence type="ECO:0000313" key="2">
    <source>
        <dbReference type="EMBL" id="MDR5894555.1"/>
    </source>
</evidence>
<dbReference type="SUPFAM" id="SSF53271">
    <property type="entry name" value="PRTase-like"/>
    <property type="match status" value="1"/>
</dbReference>
<dbReference type="EC" id="2.4.2.9" evidence="2"/>
<keyword evidence="2" id="KW-0328">Glycosyltransferase</keyword>
<name>A0ABU1GRB5_9GAMM</name>
<keyword evidence="3" id="KW-1185">Reference proteome</keyword>